<accession>A5D560</accession>
<feature type="domain" description="FAD/NAD(P)-binding" evidence="2">
    <location>
        <begin position="94"/>
        <end position="361"/>
    </location>
</feature>
<dbReference type="Pfam" id="PF07992">
    <property type="entry name" value="Pyr_redox_2"/>
    <property type="match status" value="1"/>
</dbReference>
<name>A5D560_PELTS</name>
<dbReference type="Proteomes" id="UP000006556">
    <property type="component" value="Chromosome"/>
</dbReference>
<dbReference type="InterPro" id="IPR009051">
    <property type="entry name" value="Helical_ferredxn"/>
</dbReference>
<feature type="domain" description="Dihydroprymidine dehydrogenase" evidence="3">
    <location>
        <begin position="6"/>
        <end position="81"/>
    </location>
</feature>
<dbReference type="GO" id="GO:0051536">
    <property type="term" value="F:iron-sulfur cluster binding"/>
    <property type="evidence" value="ECO:0007669"/>
    <property type="project" value="InterPro"/>
</dbReference>
<keyword evidence="5" id="KW-1185">Reference proteome</keyword>
<dbReference type="InterPro" id="IPR028261">
    <property type="entry name" value="DPD_II"/>
</dbReference>
<dbReference type="PRINTS" id="PR00419">
    <property type="entry name" value="ADXRDTASE"/>
</dbReference>
<evidence type="ECO:0000259" key="3">
    <source>
        <dbReference type="Pfam" id="PF14691"/>
    </source>
</evidence>
<proteinExistence type="predicted"/>
<dbReference type="Pfam" id="PF14691">
    <property type="entry name" value="Fer4_20"/>
    <property type="match status" value="1"/>
</dbReference>
<dbReference type="eggNOG" id="COG0493">
    <property type="taxonomic scope" value="Bacteria"/>
</dbReference>
<dbReference type="SUPFAM" id="SSF51971">
    <property type="entry name" value="Nucleotide-binding domain"/>
    <property type="match status" value="1"/>
</dbReference>
<evidence type="ECO:0000313" key="5">
    <source>
        <dbReference type="Proteomes" id="UP000006556"/>
    </source>
</evidence>
<reference evidence="5" key="1">
    <citation type="journal article" date="2008" name="Genome Res.">
        <title>The genome of Pelotomaculum thermopropionicum reveals niche-associated evolution in anaerobic microbiota.</title>
        <authorList>
            <person name="Kosaka T."/>
            <person name="Kato S."/>
            <person name="Shimoyama T."/>
            <person name="Ishii S."/>
            <person name="Abe T."/>
            <person name="Watanabe K."/>
        </authorList>
    </citation>
    <scope>NUCLEOTIDE SEQUENCE [LARGE SCALE GENOMIC DNA]</scope>
    <source>
        <strain evidence="5">DSM 13744 / JCM 10971 / SI</strain>
    </source>
</reference>
<dbReference type="GO" id="GO:0016491">
    <property type="term" value="F:oxidoreductase activity"/>
    <property type="evidence" value="ECO:0007669"/>
    <property type="project" value="InterPro"/>
</dbReference>
<organism evidence="4 5">
    <name type="scientific">Pelotomaculum thermopropionicum (strain DSM 13744 / JCM 10971 / SI)</name>
    <dbReference type="NCBI Taxonomy" id="370438"/>
    <lineage>
        <taxon>Bacteria</taxon>
        <taxon>Bacillati</taxon>
        <taxon>Bacillota</taxon>
        <taxon>Clostridia</taxon>
        <taxon>Eubacteriales</taxon>
        <taxon>Desulfotomaculaceae</taxon>
        <taxon>Pelotomaculum</taxon>
    </lineage>
</organism>
<dbReference type="SUPFAM" id="SSF46548">
    <property type="entry name" value="alpha-helical ferredoxin"/>
    <property type="match status" value="1"/>
</dbReference>
<evidence type="ECO:0000256" key="1">
    <source>
        <dbReference type="SAM" id="MobiDB-lite"/>
    </source>
</evidence>
<dbReference type="InterPro" id="IPR036188">
    <property type="entry name" value="FAD/NAD-bd_sf"/>
</dbReference>
<dbReference type="HOGENOM" id="CLU_000422_3_3_9"/>
<evidence type="ECO:0000259" key="2">
    <source>
        <dbReference type="Pfam" id="PF07992"/>
    </source>
</evidence>
<evidence type="ECO:0000313" key="4">
    <source>
        <dbReference type="EMBL" id="BAF58625.1"/>
    </source>
</evidence>
<sequence>MSELLPPCTNACPVRTDVRGYIAAIARRDYVEACRLIRARNPFPSVCAWVCPHPCEEACRRAGVDMPLSIRELKRFAVENAAWSPAVPAPATGKKVAVVGAGPAGLTAAYELVLRGHRAVVYERHRSPGGHFFTSLPAYRLPREVLQRDLETILAAGVEVRTGVEVGRDVTVTRLRDEYDAVIIGVGLRASKRLDVPGGGLPGVYPALEFLEMANLGERPRVSGRVAVVGGGDVAMDAARTALRLGASEVLVICLEEREQMPAHRWEVDEALAEGVTLLPGRGPAGIMEQGGRVVGLKVQKVKSVFDPDGRFNPVYEPGSFESVPCDTVITAIGQAPDFRFLNGSGLKAGEGGRLVLDGEFFVAGVRGLFCLRRDSRRARPGHCRSSLRPQGGGVGGPLFKGRKRAAA</sequence>
<dbReference type="PANTHER" id="PTHR42783:SF3">
    <property type="entry name" value="GLUTAMATE SYNTHASE [NADPH] SMALL CHAIN-RELATED"/>
    <property type="match status" value="1"/>
</dbReference>
<dbReference type="STRING" id="370438.PTH_0444"/>
<dbReference type="Gene3D" id="3.50.50.60">
    <property type="entry name" value="FAD/NAD(P)-binding domain"/>
    <property type="match status" value="2"/>
</dbReference>
<dbReference type="EMBL" id="AP009389">
    <property type="protein sequence ID" value="BAF58625.1"/>
    <property type="molecule type" value="Genomic_DNA"/>
</dbReference>
<gene>
    <name evidence="4" type="primary">GltD</name>
    <name evidence="4" type="ordered locus">PTH_0444</name>
</gene>
<dbReference type="KEGG" id="pth:PTH_0444"/>
<feature type="region of interest" description="Disordered" evidence="1">
    <location>
        <begin position="380"/>
        <end position="408"/>
    </location>
</feature>
<dbReference type="Gene3D" id="1.10.1060.10">
    <property type="entry name" value="Alpha-helical ferredoxin"/>
    <property type="match status" value="1"/>
</dbReference>
<dbReference type="InterPro" id="IPR023753">
    <property type="entry name" value="FAD/NAD-binding_dom"/>
</dbReference>
<dbReference type="AlphaFoldDB" id="A5D560"/>
<dbReference type="PANTHER" id="PTHR42783">
    <property type="entry name" value="GLUTAMATE SYNTHASE [NADPH] SMALL CHAIN"/>
    <property type="match status" value="1"/>
</dbReference>
<protein>
    <submittedName>
        <fullName evidence="4">NADPH-dependent glutamate synthase beta chain and related oxidoreductases</fullName>
    </submittedName>
</protein>